<feature type="coiled-coil region" evidence="2">
    <location>
        <begin position="571"/>
        <end position="626"/>
    </location>
</feature>
<keyword evidence="1" id="KW-1188">Viral release from host cell</keyword>
<protein>
    <submittedName>
        <fullName evidence="4">Tail tape measure protein</fullName>
    </submittedName>
</protein>
<feature type="coiled-coil region" evidence="2">
    <location>
        <begin position="1123"/>
        <end position="1184"/>
    </location>
</feature>
<feature type="domain" description="Tape measure protein N-terminal" evidence="3">
    <location>
        <begin position="69"/>
        <end position="255"/>
    </location>
</feature>
<dbReference type="EMBL" id="BK014638">
    <property type="protein sequence ID" value="DAD65203.1"/>
    <property type="molecule type" value="Genomic_DNA"/>
</dbReference>
<dbReference type="GO" id="GO:0098003">
    <property type="term" value="P:viral tail assembly"/>
    <property type="evidence" value="ECO:0007669"/>
    <property type="project" value="UniProtKB-KW"/>
</dbReference>
<proteinExistence type="predicted"/>
<reference evidence="4" key="1">
    <citation type="journal article" date="2021" name="Proc. Natl. Acad. Sci. U.S.A.">
        <title>A Catalog of Tens of Thousands of Viruses from Human Metagenomes Reveals Hidden Associations with Chronic Diseases.</title>
        <authorList>
            <person name="Tisza M.J."/>
            <person name="Buck C.B."/>
        </authorList>
    </citation>
    <scope>NUCLEOTIDE SEQUENCE</scope>
    <source>
        <strain evidence="4">CtD4R19</strain>
    </source>
</reference>
<dbReference type="NCBIfam" id="TIGR02675">
    <property type="entry name" value="tape_meas_nterm"/>
    <property type="match status" value="1"/>
</dbReference>
<keyword evidence="2" id="KW-0175">Coiled coil</keyword>
<evidence type="ECO:0000259" key="3">
    <source>
        <dbReference type="Pfam" id="PF20155"/>
    </source>
</evidence>
<feature type="coiled-coil region" evidence="2">
    <location>
        <begin position="984"/>
        <end position="1047"/>
    </location>
</feature>
<sequence>MNTSQGALYFGAGIDMNEWRRNINEMRQDILGLTQQTQRETQQMDSAFKNLSIGIGAYFSVQALQGFTQQLINVRGEFQKTEIAFGTMLKSEEKAKSLMGEMVDLAAKTPFGLTDVTDGAKRLLAFQVPAEQVVDTLRRMGDVAAGLGVPMGQLIHVYGQVKAQGKLMTNDLYQFMNAGIPMVAELAKVMGVAENEVKDLISAGKVGFPEVQSVINNLTNDGGLFFNLMEKQSDSLSGKWANLQDQIEQMYNQIGESSEGLLASGIDGLAYLTENYQKVVDVLLVLIATYGAYRVALIAVNQTQAGSLTMNAIQGFQNLIKLIRGATVAQAGLNTVTLANPYVLLATAIVGVGAALYVWHKNTSQQVETQDKLNDMLEDTKKKIEDTKSKSAEYMAILRSESASKADVYKAYQDLQQLYPKYLQNIDAEAFKKKTLTEQNKILAEAQKDLEQNELSGNIKTTEQEVQKLKNLLDGFKNSSGEGFTFLDIADTEKALKIAEEKLHELHQKELQIVEAEKMANMEYHERKSYLEKQKSELEKILQAKKEGKNVLADIKNLSAEAQKYFANWNVGQLEDQLKRVSADIVAINSQINSPQSEKSKNEYNKADWEQYRKQAQEELAQLTRVDVGSLKWNELSAKIKEADKALEAYSIKAETPKKQTRTKIDAPLAGSLGALESELSKINERLNNKTLISDAKTRATLLAKRETLEKRIAEVRKLYTKKSFDEEIAELERQWKVRYQIEEKYGKETAKKQFSNLKGESYFDEIKSRFDALDKKQLSGLKLSDDEISQWQKLKGILDSLTGEKDPFTNWKESLDEQLRGMSTFSEKISKIKEKIKNLTPEQKSQGYEAELRNRLDEQQKAYKEAYNQFLQEHQTYEEERIAITQKYADLRGKAETEAERKKIDQAESMELGSLSMDRLVNSDEWKIAFGELEYFSQDTLNRILAHFRRFKEENKENLSPDDLDRLRDGIARLETATAKNPFKALINSIREYKNALADQKRAKEEFDRALNSGSIEKVTQKQKELTEAERRAAEERKRLANVLGQTQSAFNDAIQGINDMAEAFGGMSDAARGAMEDITSIANSGLDMAKNIVSGNVVGAVASGIKMIGSLFKALSGDKKKERAIQREQQALNRLKTAYEELSHAANKAFNARQYSDQTNLIRNLEQQRASLNNMIDSERSKKKTDWGKISEWQGQIGAINRAISDLKEGVIKDVLQTDLAGAASKVGDALVDAFGRGENAAQSLEKVANDMIKNLVKNQLNLMLQKRMQGTLQNLFKATGLNDDGTGVFKGLSKADIANFKAEVKSAGAGMQSFLEGYKEIFEGVDSNDDSLKGAIKGMSEETASVLAGQFNAIRINTGEILKNQKQNLEAMKSSVDSLVKIEQNTFNLFQMRKDLSELNSKVKGDGSLRASGI</sequence>
<dbReference type="Pfam" id="PF20155">
    <property type="entry name" value="TMP_3"/>
    <property type="match status" value="1"/>
</dbReference>
<accession>A0A8S5L5Y7</accession>
<dbReference type="InterPro" id="IPR013491">
    <property type="entry name" value="Tape_meas_N"/>
</dbReference>
<evidence type="ECO:0000256" key="1">
    <source>
        <dbReference type="ARBA" id="ARBA00022465"/>
    </source>
</evidence>
<keyword evidence="1" id="KW-1245">Viral tail assembly</keyword>
<feature type="coiled-coil region" evidence="2">
    <location>
        <begin position="433"/>
        <end position="519"/>
    </location>
</feature>
<feature type="coiled-coil region" evidence="2">
    <location>
        <begin position="850"/>
        <end position="881"/>
    </location>
</feature>
<evidence type="ECO:0000313" key="4">
    <source>
        <dbReference type="EMBL" id="DAD65203.1"/>
    </source>
</evidence>
<name>A0A8S5L5Y7_9CAUD</name>
<evidence type="ECO:0000256" key="2">
    <source>
        <dbReference type="SAM" id="Coils"/>
    </source>
</evidence>
<organism evidence="4">
    <name type="scientific">Siphoviridae sp. ctD4R19</name>
    <dbReference type="NCBI Taxonomy" id="2823568"/>
    <lineage>
        <taxon>Viruses</taxon>
        <taxon>Duplodnaviria</taxon>
        <taxon>Heunggongvirae</taxon>
        <taxon>Uroviricota</taxon>
        <taxon>Caudoviricetes</taxon>
    </lineage>
</organism>